<evidence type="ECO:0000313" key="2">
    <source>
        <dbReference type="Proteomes" id="UP000694428"/>
    </source>
</evidence>
<name>A0A8C9EWW2_PAVCR</name>
<reference evidence="1" key="2">
    <citation type="submission" date="2025-09" db="UniProtKB">
        <authorList>
            <consortium name="Ensembl"/>
        </authorList>
    </citation>
    <scope>IDENTIFICATION</scope>
</reference>
<evidence type="ECO:0000313" key="1">
    <source>
        <dbReference type="Ensembl" id="ENSPSTP00000006172.1"/>
    </source>
</evidence>
<reference evidence="1" key="1">
    <citation type="submission" date="2025-08" db="UniProtKB">
        <authorList>
            <consortium name="Ensembl"/>
        </authorList>
    </citation>
    <scope>IDENTIFICATION</scope>
</reference>
<sequence length="130" mass="14651">ELWARLGAGLQLASTSSLPGRQLCSASANKPVLTLFTKKPCPLCDELCPPSGTGGREQWQWDCTHKTSSPSSEACFWPLTATKRRCTVFWHPVKEVTRPLKTFQFLRAIILHVLTAFWYTGRGCRAAWLW</sequence>
<protein>
    <submittedName>
        <fullName evidence="1">Uncharacterized protein</fullName>
    </submittedName>
</protein>
<accession>A0A8C9EWW2</accession>
<dbReference type="Ensembl" id="ENSPSTT00000006474.1">
    <property type="protein sequence ID" value="ENSPSTP00000006172.1"/>
    <property type="gene ID" value="ENSPSTG00000004370.1"/>
</dbReference>
<dbReference type="Proteomes" id="UP000694428">
    <property type="component" value="Unplaced"/>
</dbReference>
<keyword evidence="2" id="KW-1185">Reference proteome</keyword>
<proteinExistence type="predicted"/>
<organism evidence="1 2">
    <name type="scientific">Pavo cristatus</name>
    <name type="common">Indian peafowl</name>
    <name type="synonym">Blue peafowl</name>
    <dbReference type="NCBI Taxonomy" id="9049"/>
    <lineage>
        <taxon>Eukaryota</taxon>
        <taxon>Metazoa</taxon>
        <taxon>Chordata</taxon>
        <taxon>Craniata</taxon>
        <taxon>Vertebrata</taxon>
        <taxon>Euteleostomi</taxon>
        <taxon>Archelosauria</taxon>
        <taxon>Archosauria</taxon>
        <taxon>Dinosauria</taxon>
        <taxon>Saurischia</taxon>
        <taxon>Theropoda</taxon>
        <taxon>Coelurosauria</taxon>
        <taxon>Aves</taxon>
        <taxon>Neognathae</taxon>
        <taxon>Galloanserae</taxon>
        <taxon>Galliformes</taxon>
        <taxon>Phasianidae</taxon>
        <taxon>Phasianinae</taxon>
        <taxon>Pavo</taxon>
    </lineage>
</organism>
<dbReference type="AlphaFoldDB" id="A0A8C9EWW2"/>